<dbReference type="Pfam" id="PF17964">
    <property type="entry name" value="Big_10"/>
    <property type="match status" value="1"/>
</dbReference>
<accession>A0A3D9VC76</accession>
<feature type="active site" description="Proton donor/acceptor" evidence="7">
    <location>
        <position position="333"/>
    </location>
</feature>
<keyword evidence="10" id="KW-0449">Lipoprotein</keyword>
<dbReference type="Pfam" id="PF03734">
    <property type="entry name" value="YkuD"/>
    <property type="match status" value="1"/>
</dbReference>
<name>A0A3D9VC76_THECX</name>
<dbReference type="CDD" id="cd16913">
    <property type="entry name" value="YkuD_like"/>
    <property type="match status" value="1"/>
</dbReference>
<keyword evidence="3 7" id="KW-0133">Cell shape</keyword>
<dbReference type="GO" id="GO:0071555">
    <property type="term" value="P:cell wall organization"/>
    <property type="evidence" value="ECO:0007669"/>
    <property type="project" value="UniProtKB-UniRule"/>
</dbReference>
<dbReference type="Gene3D" id="2.60.40.3710">
    <property type="match status" value="1"/>
</dbReference>
<evidence type="ECO:0000256" key="3">
    <source>
        <dbReference type="ARBA" id="ARBA00022960"/>
    </source>
</evidence>
<keyword evidence="11" id="KW-1185">Reference proteome</keyword>
<evidence type="ECO:0000259" key="9">
    <source>
        <dbReference type="PROSITE" id="PS52029"/>
    </source>
</evidence>
<dbReference type="PANTHER" id="PTHR30582">
    <property type="entry name" value="L,D-TRANSPEPTIDASE"/>
    <property type="match status" value="1"/>
</dbReference>
<feature type="domain" description="L,D-TPase catalytic" evidence="9">
    <location>
        <begin position="254"/>
        <end position="375"/>
    </location>
</feature>
<dbReference type="GO" id="GO:0008360">
    <property type="term" value="P:regulation of cell shape"/>
    <property type="evidence" value="ECO:0007669"/>
    <property type="project" value="UniProtKB-UniRule"/>
</dbReference>
<dbReference type="GO" id="GO:0016746">
    <property type="term" value="F:acyltransferase activity"/>
    <property type="evidence" value="ECO:0007669"/>
    <property type="project" value="UniProtKB-KW"/>
</dbReference>
<reference evidence="10 11" key="1">
    <citation type="submission" date="2018-08" db="EMBL/GenBank/DDBJ databases">
        <title>Sequencing the genomes of 1000 actinobacteria strains.</title>
        <authorList>
            <person name="Klenk H.-P."/>
        </authorList>
    </citation>
    <scope>NUCLEOTIDE SEQUENCE [LARGE SCALE GENOMIC DNA]</scope>
    <source>
        <strain evidence="10 11">DSM 22891</strain>
    </source>
</reference>
<dbReference type="PROSITE" id="PS52029">
    <property type="entry name" value="LD_TPASE"/>
    <property type="match status" value="1"/>
</dbReference>
<evidence type="ECO:0000256" key="1">
    <source>
        <dbReference type="ARBA" id="ARBA00004752"/>
    </source>
</evidence>
<dbReference type="GO" id="GO:0005576">
    <property type="term" value="C:extracellular region"/>
    <property type="evidence" value="ECO:0007669"/>
    <property type="project" value="TreeGrafter"/>
</dbReference>
<dbReference type="UniPathway" id="UPA00219"/>
<protein>
    <submittedName>
        <fullName evidence="10">Lipoprotein-anchoring transpeptidase ErfK/SrfK</fullName>
    </submittedName>
</protein>
<dbReference type="Gene3D" id="2.40.440.10">
    <property type="entry name" value="L,D-transpeptidase catalytic domain-like"/>
    <property type="match status" value="1"/>
</dbReference>
<comment type="caution">
    <text evidence="10">The sequence shown here is derived from an EMBL/GenBank/DDBJ whole genome shotgun (WGS) entry which is preliminary data.</text>
</comment>
<dbReference type="GO" id="GO:0018104">
    <property type="term" value="P:peptidoglycan-protein cross-linking"/>
    <property type="evidence" value="ECO:0007669"/>
    <property type="project" value="TreeGrafter"/>
</dbReference>
<dbReference type="RefSeq" id="WP_245940888.1">
    <property type="nucleotide sequence ID" value="NZ_QTUC01000001.1"/>
</dbReference>
<proteinExistence type="predicted"/>
<evidence type="ECO:0000313" key="10">
    <source>
        <dbReference type="EMBL" id="REF34901.1"/>
    </source>
</evidence>
<dbReference type="CDD" id="cd13432">
    <property type="entry name" value="LDT_IgD_like_2"/>
    <property type="match status" value="1"/>
</dbReference>
<dbReference type="Gene3D" id="2.60.40.3780">
    <property type="match status" value="1"/>
</dbReference>
<dbReference type="PROSITE" id="PS51257">
    <property type="entry name" value="PROKAR_LIPOPROTEIN"/>
    <property type="match status" value="1"/>
</dbReference>
<organism evidence="10 11">
    <name type="scientific">Thermasporomyces composti</name>
    <dbReference type="NCBI Taxonomy" id="696763"/>
    <lineage>
        <taxon>Bacteria</taxon>
        <taxon>Bacillati</taxon>
        <taxon>Actinomycetota</taxon>
        <taxon>Actinomycetes</taxon>
        <taxon>Propionibacteriales</taxon>
        <taxon>Nocardioidaceae</taxon>
        <taxon>Thermasporomyces</taxon>
    </lineage>
</organism>
<comment type="pathway">
    <text evidence="1 7">Cell wall biogenesis; peptidoglycan biosynthesis.</text>
</comment>
<gene>
    <name evidence="10" type="ORF">DFJ64_0267</name>
</gene>
<feature type="active site" description="Nucleophile" evidence="7">
    <location>
        <position position="351"/>
    </location>
</feature>
<keyword evidence="6 7" id="KW-0961">Cell wall biogenesis/degradation</keyword>
<evidence type="ECO:0000313" key="11">
    <source>
        <dbReference type="Proteomes" id="UP000256485"/>
    </source>
</evidence>
<keyword evidence="4 7" id="KW-0573">Peptidoglycan synthesis</keyword>
<dbReference type="InterPro" id="IPR041280">
    <property type="entry name" value="Big_10"/>
</dbReference>
<feature type="signal peptide" evidence="8">
    <location>
        <begin position="1"/>
        <end position="27"/>
    </location>
</feature>
<dbReference type="EMBL" id="QTUC01000001">
    <property type="protein sequence ID" value="REF34901.1"/>
    <property type="molecule type" value="Genomic_DNA"/>
</dbReference>
<evidence type="ECO:0000256" key="8">
    <source>
        <dbReference type="SAM" id="SignalP"/>
    </source>
</evidence>
<keyword evidence="2" id="KW-0808">Transferase</keyword>
<dbReference type="GO" id="GO:0071972">
    <property type="term" value="F:peptidoglycan L,D-transpeptidase activity"/>
    <property type="evidence" value="ECO:0007669"/>
    <property type="project" value="TreeGrafter"/>
</dbReference>
<dbReference type="Proteomes" id="UP000256485">
    <property type="component" value="Unassembled WGS sequence"/>
</dbReference>
<dbReference type="SUPFAM" id="SSF141523">
    <property type="entry name" value="L,D-transpeptidase catalytic domain-like"/>
    <property type="match status" value="1"/>
</dbReference>
<keyword evidence="8" id="KW-0732">Signal</keyword>
<evidence type="ECO:0000256" key="5">
    <source>
        <dbReference type="ARBA" id="ARBA00023315"/>
    </source>
</evidence>
<sequence>MGQRGRRVPIARAVGLLAVMLSAVLVAGCQSREGVPREANINAKKNEAAAVPVADNVPPARVTVEPADNTTNVRLDSTVKVTAAGGKLTEVRVTQADGTRLDGALSKGATTWTSTQPLAPDTVYRVQATALNAEGYPTKVDKTFSTLKPRKVLEAEITPTEGSAVGVGMPISVKFSEPVKNKAAVERRLLVETSKPIVGAWHWFSDEEVRFRPKTYWPAHTKVTVRANLRGVASGAGAWGLEDKVRNFSITNSVVTKVDLAKHHAYVYIDGKLARTIPVTGGKAGWRTRDGVKVVLEKRENVIFTNEQIGAPESYRLHSRWALRLTWSGEFIHTAWWSVGSHGRANVSHGCIGMNTENSEWLWKNSHVGDPVEVHSPDGNPMEPNNGYGDWNFSWEEWTAGSALV</sequence>
<dbReference type="InterPro" id="IPR005490">
    <property type="entry name" value="LD_TPept_cat_dom"/>
</dbReference>
<dbReference type="InterPro" id="IPR038063">
    <property type="entry name" value="Transpep_catalytic_dom"/>
</dbReference>
<dbReference type="InterPro" id="IPR050979">
    <property type="entry name" value="LD-transpeptidase"/>
</dbReference>
<evidence type="ECO:0000256" key="2">
    <source>
        <dbReference type="ARBA" id="ARBA00022679"/>
    </source>
</evidence>
<keyword evidence="5" id="KW-0012">Acyltransferase</keyword>
<evidence type="ECO:0000256" key="4">
    <source>
        <dbReference type="ARBA" id="ARBA00022984"/>
    </source>
</evidence>
<evidence type="ECO:0000256" key="6">
    <source>
        <dbReference type="ARBA" id="ARBA00023316"/>
    </source>
</evidence>
<feature type="chain" id="PRO_5038842157" evidence="8">
    <location>
        <begin position="28"/>
        <end position="405"/>
    </location>
</feature>
<dbReference type="PANTHER" id="PTHR30582:SF2">
    <property type="entry name" value="L,D-TRANSPEPTIDASE YCIB-RELATED"/>
    <property type="match status" value="1"/>
</dbReference>
<dbReference type="AlphaFoldDB" id="A0A3D9VC76"/>
<evidence type="ECO:0000256" key="7">
    <source>
        <dbReference type="PROSITE-ProRule" id="PRU01373"/>
    </source>
</evidence>